<evidence type="ECO:0000256" key="1">
    <source>
        <dbReference type="ARBA" id="ARBA00022898"/>
    </source>
</evidence>
<feature type="modified residue" description="N6-(pyridoxal phosphate)lysine" evidence="4">
    <location>
        <position position="188"/>
    </location>
</feature>
<dbReference type="CDD" id="cd00616">
    <property type="entry name" value="AHBA_syn"/>
    <property type="match status" value="1"/>
</dbReference>
<dbReference type="InterPro" id="IPR015421">
    <property type="entry name" value="PyrdxlP-dep_Trfase_major"/>
</dbReference>
<dbReference type="PANTHER" id="PTHR30244:SF36">
    <property type="entry name" value="3-OXO-GLUCOSE-6-PHOSPHATE:GLUTAMATE AMINOTRANSFERASE"/>
    <property type="match status" value="1"/>
</dbReference>
<dbReference type="GO" id="GO:0008483">
    <property type="term" value="F:transaminase activity"/>
    <property type="evidence" value="ECO:0007669"/>
    <property type="project" value="UniProtKB-KW"/>
</dbReference>
<accession>A5W7E2</accession>
<comment type="similarity">
    <text evidence="2 5">Belongs to the DegT/DnrJ/EryC1 family.</text>
</comment>
<evidence type="ECO:0000256" key="4">
    <source>
        <dbReference type="PIRSR" id="PIRSR000390-2"/>
    </source>
</evidence>
<evidence type="ECO:0000256" key="2">
    <source>
        <dbReference type="ARBA" id="ARBA00037999"/>
    </source>
</evidence>
<evidence type="ECO:0000313" key="6">
    <source>
        <dbReference type="EMBL" id="ABQ80052.1"/>
    </source>
</evidence>
<keyword evidence="1 4" id="KW-0663">Pyridoxal phosphate</keyword>
<dbReference type="PANTHER" id="PTHR30244">
    <property type="entry name" value="TRANSAMINASE"/>
    <property type="match status" value="1"/>
</dbReference>
<sequence>MHNNHLIPLFSAEIVNTGIDFLSPLKTVLDSHWYILGTEVKQFEEAFARYVGVDHCISVANGSEALELALRGLGVEQGSRVVAIANAGFYSSTAIHAIGAEPVYVDVDAETLTMCPNALAQVIESKPAAVIVTHLYGQLANIEEIVRIAQAAGVPVLEDCAQSHGARRNGQQAGSFGDIACFSFYPTKNLGALGDGGAVVTRNDQLAARIRQLRQYGWSQKYQVAIAGGRNSRLDEMQAAILRVKLPLLDGWNEQRRSIAQRYNAAFASLDLQLPASTGEDYVAHLYVVRVKDRAAFAAALKERLVSTDIHYPIADHKQPAYNATPPQSLVVTEQACSTVISLPCFPGLKDEEVNRVIDAVKEFFTKEH</sequence>
<dbReference type="InterPro" id="IPR015422">
    <property type="entry name" value="PyrdxlP-dep_Trfase_small"/>
</dbReference>
<dbReference type="GO" id="GO:0030170">
    <property type="term" value="F:pyridoxal phosphate binding"/>
    <property type="evidence" value="ECO:0007669"/>
    <property type="project" value="TreeGrafter"/>
</dbReference>
<gene>
    <name evidence="6" type="ordered locus">Pput_3928</name>
</gene>
<reference evidence="6" key="1">
    <citation type="submission" date="2007-05" db="EMBL/GenBank/DDBJ databases">
        <title>Complete sequence of Pseudomonas putida F1.</title>
        <authorList>
            <consortium name="US DOE Joint Genome Institute"/>
            <person name="Copeland A."/>
            <person name="Lucas S."/>
            <person name="Lapidus A."/>
            <person name="Barry K."/>
            <person name="Detter J.C."/>
            <person name="Glavina del Rio T."/>
            <person name="Hammon N."/>
            <person name="Israni S."/>
            <person name="Dalin E."/>
            <person name="Tice H."/>
            <person name="Pitluck S."/>
            <person name="Chain P."/>
            <person name="Malfatti S."/>
            <person name="Shin M."/>
            <person name="Vergez L."/>
            <person name="Schmutz J."/>
            <person name="Larimer F."/>
            <person name="Land M."/>
            <person name="Hauser L."/>
            <person name="Kyrpides N."/>
            <person name="Lykidis A."/>
            <person name="Parales R."/>
            <person name="Richardson P."/>
        </authorList>
    </citation>
    <scope>NUCLEOTIDE SEQUENCE [LARGE SCALE GENOMIC DNA]</scope>
    <source>
        <strain evidence="6">F1</strain>
    </source>
</reference>
<dbReference type="Gene3D" id="3.40.640.10">
    <property type="entry name" value="Type I PLP-dependent aspartate aminotransferase-like (Major domain)"/>
    <property type="match status" value="1"/>
</dbReference>
<evidence type="ECO:0000256" key="3">
    <source>
        <dbReference type="PIRSR" id="PIRSR000390-1"/>
    </source>
</evidence>
<dbReference type="EMBL" id="CP000712">
    <property type="protein sequence ID" value="ABQ80052.1"/>
    <property type="molecule type" value="Genomic_DNA"/>
</dbReference>
<keyword evidence="6" id="KW-0808">Transferase</keyword>
<dbReference type="InterPro" id="IPR000653">
    <property type="entry name" value="DegT/StrS_aminotransferase"/>
</dbReference>
<dbReference type="eggNOG" id="COG0399">
    <property type="taxonomic scope" value="Bacteria"/>
</dbReference>
<dbReference type="GO" id="GO:0000271">
    <property type="term" value="P:polysaccharide biosynthetic process"/>
    <property type="evidence" value="ECO:0007669"/>
    <property type="project" value="TreeGrafter"/>
</dbReference>
<dbReference type="KEGG" id="ppf:Pput_3928"/>
<dbReference type="AlphaFoldDB" id="A5W7E2"/>
<dbReference type="Gene3D" id="3.90.1150.10">
    <property type="entry name" value="Aspartate Aminotransferase, domain 1"/>
    <property type="match status" value="1"/>
</dbReference>
<dbReference type="PIRSF" id="PIRSF000390">
    <property type="entry name" value="PLP_StrS"/>
    <property type="match status" value="1"/>
</dbReference>
<feature type="active site" description="Proton acceptor" evidence="3">
    <location>
        <position position="188"/>
    </location>
</feature>
<name>A5W7E2_PSEP1</name>
<evidence type="ECO:0000256" key="5">
    <source>
        <dbReference type="RuleBase" id="RU004508"/>
    </source>
</evidence>
<dbReference type="Pfam" id="PF01041">
    <property type="entry name" value="DegT_DnrJ_EryC1"/>
    <property type="match status" value="1"/>
</dbReference>
<keyword evidence="6" id="KW-0032">Aminotransferase</keyword>
<dbReference type="HOGENOM" id="CLU_033332_6_0_6"/>
<organism evidence="6">
    <name type="scientific">Pseudomonas putida (strain ATCC 700007 / DSM 6899 / JCM 31910 / BCRC 17059 / LMG 24140 / F1)</name>
    <dbReference type="NCBI Taxonomy" id="351746"/>
    <lineage>
        <taxon>Bacteria</taxon>
        <taxon>Pseudomonadati</taxon>
        <taxon>Pseudomonadota</taxon>
        <taxon>Gammaproteobacteria</taxon>
        <taxon>Pseudomonadales</taxon>
        <taxon>Pseudomonadaceae</taxon>
        <taxon>Pseudomonas</taxon>
    </lineage>
</organism>
<dbReference type="InterPro" id="IPR015424">
    <property type="entry name" value="PyrdxlP-dep_Trfase"/>
</dbReference>
<proteinExistence type="inferred from homology"/>
<dbReference type="SUPFAM" id="SSF53383">
    <property type="entry name" value="PLP-dependent transferases"/>
    <property type="match status" value="1"/>
</dbReference>
<protein>
    <submittedName>
        <fullName evidence="6">DegT/DnrJ/EryC1/StrS aminotransferase</fullName>
    </submittedName>
</protein>